<evidence type="ECO:0000313" key="2">
    <source>
        <dbReference type="EMBL" id="SEW53855.1"/>
    </source>
</evidence>
<dbReference type="InterPro" id="IPR016187">
    <property type="entry name" value="CTDL_fold"/>
</dbReference>
<dbReference type="GO" id="GO:0120147">
    <property type="term" value="F:formylglycine-generating oxidase activity"/>
    <property type="evidence" value="ECO:0007669"/>
    <property type="project" value="TreeGrafter"/>
</dbReference>
<evidence type="ECO:0000259" key="1">
    <source>
        <dbReference type="Pfam" id="PF03781"/>
    </source>
</evidence>
<dbReference type="SUPFAM" id="SSF56436">
    <property type="entry name" value="C-type lectin-like"/>
    <property type="match status" value="1"/>
</dbReference>
<dbReference type="InterPro" id="IPR005532">
    <property type="entry name" value="SUMF_dom"/>
</dbReference>
<name>A0A1I0SB46_9BACT</name>
<dbReference type="InterPro" id="IPR051043">
    <property type="entry name" value="Sulfatase_Mod_Factor_Kinase"/>
</dbReference>
<feature type="domain" description="Sulfatase-modifying factor enzyme-like" evidence="1">
    <location>
        <begin position="40"/>
        <end position="286"/>
    </location>
</feature>
<dbReference type="Proteomes" id="UP000199310">
    <property type="component" value="Unassembled WGS sequence"/>
</dbReference>
<dbReference type="PANTHER" id="PTHR23150">
    <property type="entry name" value="SULFATASE MODIFYING FACTOR 1, 2"/>
    <property type="match status" value="1"/>
</dbReference>
<accession>A0A1I0SB46</accession>
<dbReference type="Pfam" id="PF03781">
    <property type="entry name" value="FGE-sulfatase"/>
    <property type="match status" value="1"/>
</dbReference>
<dbReference type="STRING" id="29529.SAMN04488122_5720"/>
<organism evidence="2 3">
    <name type="scientific">Chitinophaga arvensicola</name>
    <dbReference type="NCBI Taxonomy" id="29529"/>
    <lineage>
        <taxon>Bacteria</taxon>
        <taxon>Pseudomonadati</taxon>
        <taxon>Bacteroidota</taxon>
        <taxon>Chitinophagia</taxon>
        <taxon>Chitinophagales</taxon>
        <taxon>Chitinophagaceae</taxon>
        <taxon>Chitinophaga</taxon>
    </lineage>
</organism>
<dbReference type="AlphaFoldDB" id="A0A1I0SB46"/>
<dbReference type="PANTHER" id="PTHR23150:SF19">
    <property type="entry name" value="FORMYLGLYCINE-GENERATING ENZYME"/>
    <property type="match status" value="1"/>
</dbReference>
<sequence>MRRSLLNGLPISIMDFLKKVSILLLLGGLYLPGSAQTACGYVLVPKGSYRVGQRQHGLNPARTVQVDSFYIAACETTNRQFAAFVAATGYVTDAEQRHDALVFVPGLREFEWNNDSTAYWRYPNGVAVGGIENKMEHPVTCISYKDVLAYCTWAGVRLPTLDEWEIASRAGSNGTYFFGEKKKDIGRYANVWHGADHLQADSSDGYMYTSPVGSFQPNAWGLYDVYGNVFEFCSGKVKPDENPRLAHARGGSWWCSATSCSFFNSVDIGRVNRRASFSNQGFRVVK</sequence>
<protein>
    <submittedName>
        <fullName evidence="2">Sulfatase modifying factor 1</fullName>
    </submittedName>
</protein>
<dbReference type="Gene3D" id="3.90.1580.10">
    <property type="entry name" value="paralog of FGE (formylglycine-generating enzyme)"/>
    <property type="match status" value="1"/>
</dbReference>
<dbReference type="EMBL" id="FOJG01000002">
    <property type="protein sequence ID" value="SEW53855.1"/>
    <property type="molecule type" value="Genomic_DNA"/>
</dbReference>
<gene>
    <name evidence="2" type="ORF">SAMN04488122_5720</name>
</gene>
<reference evidence="3" key="1">
    <citation type="submission" date="2016-10" db="EMBL/GenBank/DDBJ databases">
        <authorList>
            <person name="Varghese N."/>
            <person name="Submissions S."/>
        </authorList>
    </citation>
    <scope>NUCLEOTIDE SEQUENCE [LARGE SCALE GENOMIC DNA]</scope>
    <source>
        <strain evidence="3">DSM 3695</strain>
    </source>
</reference>
<evidence type="ECO:0000313" key="3">
    <source>
        <dbReference type="Proteomes" id="UP000199310"/>
    </source>
</evidence>
<proteinExistence type="predicted"/>
<keyword evidence="3" id="KW-1185">Reference proteome</keyword>
<dbReference type="InterPro" id="IPR042095">
    <property type="entry name" value="SUMF_sf"/>
</dbReference>